<dbReference type="InterPro" id="IPR046883">
    <property type="entry name" value="T6SS_FHA_C"/>
</dbReference>
<proteinExistence type="predicted"/>
<organism evidence="2 3">
    <name type="scientific">[Empedobacter] haloabium</name>
    <dbReference type="NCBI Taxonomy" id="592317"/>
    <lineage>
        <taxon>Bacteria</taxon>
        <taxon>Pseudomonadati</taxon>
        <taxon>Pseudomonadota</taxon>
        <taxon>Betaproteobacteria</taxon>
        <taxon>Burkholderiales</taxon>
        <taxon>Oxalobacteraceae</taxon>
        <taxon>Telluria group</taxon>
        <taxon>Telluria group incertae sedis</taxon>
    </lineage>
</organism>
<evidence type="ECO:0000313" key="2">
    <source>
        <dbReference type="EMBL" id="WUR11050.1"/>
    </source>
</evidence>
<dbReference type="Gene3D" id="2.60.200.20">
    <property type="match status" value="1"/>
</dbReference>
<accession>A0ABZ1UDY0</accession>
<dbReference type="InterPro" id="IPR008984">
    <property type="entry name" value="SMAD_FHA_dom_sf"/>
</dbReference>
<protein>
    <submittedName>
        <fullName evidence="2">Type VI secretion system-associated FHA domain protein TagH</fullName>
    </submittedName>
</protein>
<keyword evidence="3" id="KW-1185">Reference proteome</keyword>
<name>A0ABZ1UDY0_9BURK</name>
<feature type="domain" description="FHA" evidence="1">
    <location>
        <begin position="28"/>
        <end position="78"/>
    </location>
</feature>
<reference evidence="2 3" key="1">
    <citation type="journal article" date="2019" name="Int. J. Syst. Evol. Microbiol.">
        <title>The Draft Whole-Genome Sequence of the Antibiotic Producer Empedobacter haloabium ATCC 31962 Provides Indications for Its Taxonomic Reclassification.</title>
        <authorList>
            <person name="Miess H."/>
            <person name="Arlt P."/>
            <person name="Apel A.K."/>
            <person name="Weber T."/>
            <person name="Nieselt K."/>
            <person name="Hanssen F."/>
            <person name="Czemmel S."/>
            <person name="Nahnsen S."/>
            <person name="Gross H."/>
        </authorList>
    </citation>
    <scope>NUCLEOTIDE SEQUENCE [LARGE SCALE GENOMIC DNA]</scope>
    <source>
        <strain evidence="2 3">ATCC 31962</strain>
    </source>
</reference>
<dbReference type="Pfam" id="PF00498">
    <property type="entry name" value="FHA"/>
    <property type="match status" value="1"/>
</dbReference>
<dbReference type="CDD" id="cd00060">
    <property type="entry name" value="FHA"/>
    <property type="match status" value="1"/>
</dbReference>
<sequence>MPISLDVQAYRGVAPAAPLGHRFDRAGGVLGRGTGSDLVLSDPTKYISRAHARVEFRDGGWFLFDLGGNPSFVNGQLLGDAGPARLQGGERIDIGDYTLVATLEPDNEPAPAPMPVPAPPPMAVAPAVPLYDEAPDALAAAAIVDVSGPFDGVFDPALDPLGLNLAPAGVPVPGPAYRGAESDHAPPEQAMLMMPPPVAVAVPAPLIPDDYDPLADALPSRAAVPVAPALATPAQPEPQPMASAPAEDAKAAPAADDCRVLQALLRGLGVPDLHSRHEPEALAELIGAMLREATAGTIGVLMARSLTKRGSRVEMTMIAPEANNPLKFFPDATTALTHMLQGPLPGYLPPERAFAGAFVDLRAHELAVMAGTRAALAGVLRRFDPAAIEERLHEPGLLAKVFAGGHKTRLWDRMVQVYDQLALEADEDFQRLFGAAFAQAYEEQVRRLRDAGC</sequence>
<dbReference type="EMBL" id="CP136508">
    <property type="protein sequence ID" value="WUR11050.1"/>
    <property type="molecule type" value="Genomic_DNA"/>
</dbReference>
<evidence type="ECO:0000259" key="1">
    <source>
        <dbReference type="PROSITE" id="PS50006"/>
    </source>
</evidence>
<dbReference type="Pfam" id="PF20232">
    <property type="entry name" value="T6SS_FHA_C"/>
    <property type="match status" value="1"/>
</dbReference>
<dbReference type="InterPro" id="IPR000253">
    <property type="entry name" value="FHA_dom"/>
</dbReference>
<dbReference type="PROSITE" id="PS50006">
    <property type="entry name" value="FHA_DOMAIN"/>
    <property type="match status" value="1"/>
</dbReference>
<evidence type="ECO:0000313" key="3">
    <source>
        <dbReference type="Proteomes" id="UP000321323"/>
    </source>
</evidence>
<gene>
    <name evidence="2" type="primary">tagH</name>
    <name evidence="2" type="ORF">E7V67_015120</name>
</gene>
<dbReference type="NCBIfam" id="TIGR03354">
    <property type="entry name" value="VI_FHA"/>
    <property type="match status" value="1"/>
</dbReference>
<dbReference type="SMART" id="SM00240">
    <property type="entry name" value="FHA"/>
    <property type="match status" value="1"/>
</dbReference>
<dbReference type="InterPro" id="IPR017735">
    <property type="entry name" value="T6SS_FHA"/>
</dbReference>
<dbReference type="Proteomes" id="UP000321323">
    <property type="component" value="Chromosome"/>
</dbReference>
<dbReference type="SUPFAM" id="SSF49879">
    <property type="entry name" value="SMAD/FHA domain"/>
    <property type="match status" value="1"/>
</dbReference>